<gene>
    <name evidence="10" type="primary">cobO</name>
    <name evidence="10" type="ORF">EPICR_120078</name>
</gene>
<proteinExistence type="inferred from homology"/>
<dbReference type="InterPro" id="IPR027417">
    <property type="entry name" value="P-loop_NTPase"/>
</dbReference>
<evidence type="ECO:0000256" key="5">
    <source>
        <dbReference type="ARBA" id="ARBA00031529"/>
    </source>
</evidence>
<evidence type="ECO:0000256" key="4">
    <source>
        <dbReference type="ARBA" id="ARBA00024929"/>
    </source>
</evidence>
<accession>A0A484HHP2</accession>
<dbReference type="EC" id="2.5.1.17" evidence="3"/>
<dbReference type="GO" id="GO:0008817">
    <property type="term" value="F:corrinoid adenosyltransferase activity"/>
    <property type="evidence" value="ECO:0007669"/>
    <property type="project" value="UniProtKB-EC"/>
</dbReference>
<evidence type="ECO:0000256" key="1">
    <source>
        <dbReference type="ARBA" id="ARBA00005121"/>
    </source>
</evidence>
<evidence type="ECO:0000256" key="6">
    <source>
        <dbReference type="ARBA" id="ARBA00033334"/>
    </source>
</evidence>
<dbReference type="GO" id="GO:0009236">
    <property type="term" value="P:cobalamin biosynthetic process"/>
    <property type="evidence" value="ECO:0007669"/>
    <property type="project" value="UniProtKB-UniPathway"/>
</dbReference>
<comment type="catalytic activity">
    <reaction evidence="9">
        <text>2 cob(II)alamin + reduced [electron-transfer flavoprotein] + 2 ATP = 2 adenosylcob(III)alamin + 2 triphosphate + oxidized [electron-transfer flavoprotein] + 3 H(+)</text>
        <dbReference type="Rhea" id="RHEA:28671"/>
        <dbReference type="Rhea" id="RHEA-COMP:10685"/>
        <dbReference type="Rhea" id="RHEA-COMP:10686"/>
        <dbReference type="ChEBI" id="CHEBI:15378"/>
        <dbReference type="ChEBI" id="CHEBI:16304"/>
        <dbReference type="ChEBI" id="CHEBI:18036"/>
        <dbReference type="ChEBI" id="CHEBI:18408"/>
        <dbReference type="ChEBI" id="CHEBI:30616"/>
        <dbReference type="ChEBI" id="CHEBI:57692"/>
        <dbReference type="ChEBI" id="CHEBI:58307"/>
        <dbReference type="EC" id="2.5.1.17"/>
    </reaction>
</comment>
<protein>
    <recommendedName>
        <fullName evidence="3">corrinoid adenosyltransferase</fullName>
        <ecNumber evidence="3">2.5.1.17</ecNumber>
    </recommendedName>
    <alternativeName>
        <fullName evidence="5">Cob(II)alamin adenosyltransferase</fullName>
    </alternativeName>
    <alternativeName>
        <fullName evidence="7">Cob(II)yrinic acid a,c-diamide adenosyltransferase</fullName>
    </alternativeName>
    <alternativeName>
        <fullName evidence="6">Cobinamide/cobalamin adenosyltransferase</fullName>
    </alternativeName>
</protein>
<name>A0A484HHP2_9BACT</name>
<dbReference type="InterPro" id="IPR003724">
    <property type="entry name" value="CblAdoTrfase_CobA"/>
</dbReference>
<evidence type="ECO:0000313" key="10">
    <source>
        <dbReference type="EMBL" id="VEN73180.1"/>
    </source>
</evidence>
<dbReference type="SUPFAM" id="SSF52540">
    <property type="entry name" value="P-loop containing nucleoside triphosphate hydrolases"/>
    <property type="match status" value="1"/>
</dbReference>
<comment type="similarity">
    <text evidence="2">Belongs to the Cob(I)alamin adenosyltransferase family.</text>
</comment>
<dbReference type="PIRSF" id="PIRSF015617">
    <property type="entry name" value="Adensltrnsf_CobA"/>
    <property type="match status" value="1"/>
</dbReference>
<reference evidence="10" key="1">
    <citation type="submission" date="2019-01" db="EMBL/GenBank/DDBJ databases">
        <authorList>
            <consortium name="Genoscope - CEA"/>
            <person name="William W."/>
        </authorList>
    </citation>
    <scope>NUCLEOTIDE SEQUENCE</scope>
    <source>
        <strain evidence="10">CR-1</strain>
    </source>
</reference>
<evidence type="ECO:0000256" key="2">
    <source>
        <dbReference type="ARBA" id="ARBA00007487"/>
    </source>
</evidence>
<comment type="function">
    <text evidence="4">Required for both de novo synthesis of the corrin ring for the assimilation of exogenous corrinoids. Participates in the adenosylation of a variety of incomplete and complete corrinoids.</text>
</comment>
<dbReference type="EMBL" id="CAACVI010000004">
    <property type="protein sequence ID" value="VEN73180.1"/>
    <property type="molecule type" value="Genomic_DNA"/>
</dbReference>
<evidence type="ECO:0000256" key="3">
    <source>
        <dbReference type="ARBA" id="ARBA00012454"/>
    </source>
</evidence>
<sequence>MSNRFIQGKGYTQVYTGDGKGKTTAALGLAFRAMGCGMKTYIGQFMKGQKYNELNAARMCPGRIIIEQYGKDTFVHVRKPPDPEDVEMAKSGYEKIKKAMFSGIYNIVVADEIITSHYFNLISTKDILKLVAKKPREVEFIMTGRYAPQEIIEAVDLVSEMREIKHYYHSGAQAREGIER</sequence>
<evidence type="ECO:0000256" key="7">
    <source>
        <dbReference type="ARBA" id="ARBA00033354"/>
    </source>
</evidence>
<dbReference type="Pfam" id="PF02572">
    <property type="entry name" value="CobA_CobO_BtuR"/>
    <property type="match status" value="1"/>
</dbReference>
<evidence type="ECO:0000256" key="9">
    <source>
        <dbReference type="ARBA" id="ARBA00048692"/>
    </source>
</evidence>
<dbReference type="CDD" id="cd00561">
    <property type="entry name" value="CobA_ACA"/>
    <property type="match status" value="1"/>
</dbReference>
<comment type="catalytic activity">
    <reaction evidence="8">
        <text>2 cob(II)yrinate a,c diamide + reduced [electron-transfer flavoprotein] + 2 ATP = 2 adenosylcob(III)yrinate a,c-diamide + 2 triphosphate + oxidized [electron-transfer flavoprotein] + 3 H(+)</text>
        <dbReference type="Rhea" id="RHEA:11528"/>
        <dbReference type="Rhea" id="RHEA-COMP:10685"/>
        <dbReference type="Rhea" id="RHEA-COMP:10686"/>
        <dbReference type="ChEBI" id="CHEBI:15378"/>
        <dbReference type="ChEBI" id="CHEBI:18036"/>
        <dbReference type="ChEBI" id="CHEBI:30616"/>
        <dbReference type="ChEBI" id="CHEBI:57692"/>
        <dbReference type="ChEBI" id="CHEBI:58307"/>
        <dbReference type="ChEBI" id="CHEBI:58503"/>
        <dbReference type="ChEBI" id="CHEBI:58537"/>
        <dbReference type="EC" id="2.5.1.17"/>
    </reaction>
</comment>
<organism evidence="10">
    <name type="scientific">uncultured Desulfobacteraceae bacterium</name>
    <dbReference type="NCBI Taxonomy" id="218296"/>
    <lineage>
        <taxon>Bacteria</taxon>
        <taxon>Pseudomonadati</taxon>
        <taxon>Thermodesulfobacteriota</taxon>
        <taxon>Desulfobacteria</taxon>
        <taxon>Desulfobacterales</taxon>
        <taxon>Desulfobacteraceae</taxon>
        <taxon>environmental samples</taxon>
    </lineage>
</organism>
<dbReference type="PANTHER" id="PTHR46638:SF1">
    <property type="entry name" value="CORRINOID ADENOSYLTRANSFERASE"/>
    <property type="match status" value="1"/>
</dbReference>
<dbReference type="UniPathway" id="UPA00148">
    <property type="reaction ID" value="UER00233"/>
</dbReference>
<dbReference type="GO" id="GO:0005524">
    <property type="term" value="F:ATP binding"/>
    <property type="evidence" value="ECO:0007669"/>
    <property type="project" value="InterPro"/>
</dbReference>
<keyword evidence="10" id="KW-0808">Transferase</keyword>
<dbReference type="Gene3D" id="3.40.50.300">
    <property type="entry name" value="P-loop containing nucleotide triphosphate hydrolases"/>
    <property type="match status" value="1"/>
</dbReference>
<comment type="pathway">
    <text evidence="1">Cofactor biosynthesis; adenosylcobalamin biosynthesis; adenosylcobalamin from cob(II)yrinate a,c-diamide: step 2/7.</text>
</comment>
<dbReference type="AlphaFoldDB" id="A0A484HHP2"/>
<evidence type="ECO:0000256" key="8">
    <source>
        <dbReference type="ARBA" id="ARBA00048555"/>
    </source>
</evidence>
<dbReference type="PANTHER" id="PTHR46638">
    <property type="entry name" value="CORRINOID ADENOSYLTRANSFERASE"/>
    <property type="match status" value="1"/>
</dbReference>